<reference evidence="1 2" key="1">
    <citation type="submission" date="2017-08" db="EMBL/GenBank/DDBJ databases">
        <title>Fine stratification of microbial communities through a metagenomic profile of the photic zone.</title>
        <authorList>
            <person name="Haro-Moreno J.M."/>
            <person name="Lopez-Perez M."/>
            <person name="De La Torre J."/>
            <person name="Picazo A."/>
            <person name="Camacho A."/>
            <person name="Rodriguez-Valera F."/>
        </authorList>
    </citation>
    <scope>NUCLEOTIDE SEQUENCE [LARGE SCALE GENOMIC DNA]</scope>
    <source>
        <strain evidence="1">MED-G28</strain>
    </source>
</reference>
<dbReference type="Proteomes" id="UP000219329">
    <property type="component" value="Unassembled WGS sequence"/>
</dbReference>
<dbReference type="Pfam" id="PF13698">
    <property type="entry name" value="DUF4156"/>
    <property type="match status" value="1"/>
</dbReference>
<accession>A0A2A5W7P6</accession>
<comment type="caution">
    <text evidence="1">The sequence shown here is derived from an EMBL/GenBank/DDBJ whole genome shotgun (WGS) entry which is preliminary data.</text>
</comment>
<evidence type="ECO:0000313" key="2">
    <source>
        <dbReference type="Proteomes" id="UP000219329"/>
    </source>
</evidence>
<evidence type="ECO:0000313" key="1">
    <source>
        <dbReference type="EMBL" id="PDH32166.1"/>
    </source>
</evidence>
<dbReference type="EMBL" id="NTJZ01000021">
    <property type="protein sequence ID" value="PDH32166.1"/>
    <property type="molecule type" value="Genomic_DNA"/>
</dbReference>
<dbReference type="InterPro" id="IPR025294">
    <property type="entry name" value="DUF4156"/>
</dbReference>
<organism evidence="1 2">
    <name type="scientific">OM182 bacterium MED-G28</name>
    <dbReference type="NCBI Taxonomy" id="1986256"/>
    <lineage>
        <taxon>Bacteria</taxon>
        <taxon>Pseudomonadati</taxon>
        <taxon>Pseudomonadota</taxon>
        <taxon>Gammaproteobacteria</taxon>
        <taxon>OMG group</taxon>
        <taxon>OM182 clade</taxon>
    </lineage>
</organism>
<proteinExistence type="predicted"/>
<dbReference type="AlphaFoldDB" id="A0A2A5W7P6"/>
<sequence length="104" mass="11630">MRRIFLLSTFIVFISGCNSWVQVTNEGESVRLSTSRDVANCQRIGRAQAQTLSRLVVVERGGERLQEELTRIARNEAGDMGGNVIIPESIIEEGRQSFGVYRCP</sequence>
<evidence type="ECO:0008006" key="3">
    <source>
        <dbReference type="Google" id="ProtNLM"/>
    </source>
</evidence>
<name>A0A2A5W7P6_9GAMM</name>
<gene>
    <name evidence="1" type="ORF">CNF02_12800</name>
</gene>
<dbReference type="PROSITE" id="PS51257">
    <property type="entry name" value="PROKAR_LIPOPROTEIN"/>
    <property type="match status" value="1"/>
</dbReference>
<protein>
    <recommendedName>
        <fullName evidence="3">DUF4156 domain-containing protein</fullName>
    </recommendedName>
</protein>